<comment type="catalytic activity">
    <reaction evidence="6">
        <text>an alpha-Kdo-(2-&gt;4)-alpha-Kdo-(2-&gt;6)-(acyl)-lipid IVA + a fatty acyl-[ACP] = an alpha-Kdo-(2-&gt;4)-alpha-Kdo-(2-&gt;6)-lipid A + holo-[ACP]</text>
        <dbReference type="Rhea" id="RHEA:69400"/>
        <dbReference type="Rhea" id="RHEA-COMP:9685"/>
        <dbReference type="Rhea" id="RHEA-COMP:14125"/>
        <dbReference type="ChEBI" id="CHEBI:64479"/>
        <dbReference type="ChEBI" id="CHEBI:138651"/>
        <dbReference type="ChEBI" id="CHEBI:176430"/>
        <dbReference type="ChEBI" id="CHEBI:176431"/>
        <dbReference type="EC" id="2.3.1.243"/>
    </reaction>
</comment>
<keyword evidence="6" id="KW-1133">Transmembrane helix</keyword>
<protein>
    <recommendedName>
        <fullName evidence="6">Lipid A biosynthesis acyltransferase</fullName>
        <ecNumber evidence="6">2.3.1.243</ecNumber>
    </recommendedName>
    <alternativeName>
        <fullName evidence="6">Kdo(2)-lauroyl-lipid IV(A) acyltransferase</fullName>
    </alternativeName>
</protein>
<comment type="pathway">
    <text evidence="6">Bacterial outer membrane biogenesis; lipopolysaccharide biosynthesis.</text>
</comment>
<name>A0A4Q0YQZ1_9GAMM</name>
<keyword evidence="8" id="KW-1185">Reference proteome</keyword>
<keyword evidence="4 6" id="KW-0472">Membrane</keyword>
<comment type="caution">
    <text evidence="7">The sequence shown here is derived from an EMBL/GenBank/DDBJ whole genome shotgun (WGS) entry which is preliminary data.</text>
</comment>
<dbReference type="HAMAP" id="MF_01944">
    <property type="entry name" value="Lipid_A_LpxM"/>
    <property type="match status" value="1"/>
</dbReference>
<dbReference type="OrthoDB" id="9803456at2"/>
<sequence length="312" mass="35331">MSHSTPSEYSPKFEWSFLHPKYWGSWIGIALAALMAFVPFRIRDKIAMLLAKQLVKLNNSAKRRAVINLAQCFPEKSEQERHHILEQSYMNAGCILFGFATILVRSKAYLARRTVFHGDQILTELAENGEKIILLVPHTWSIDYPAVQLASRGLPIVGLVKKQSNPLNDWLMNVQRLKYGGCIHERSTGIKPFLKSIREGFLGYYLPDQDHGRENSVFVPFLGAEKATLAGLGKLARLGKAKVVPLMSAYNRETGNFEVIVKPPLENFPTGDDEQDARIMNSHLEAFITSAPEQYMWIINLLRTRPDGSELY</sequence>
<evidence type="ECO:0000256" key="6">
    <source>
        <dbReference type="HAMAP-Rule" id="MF_01944"/>
    </source>
</evidence>
<comment type="pathway">
    <text evidence="6">Glycolipid biosynthesis; KDO(2)-lipid A biosynthesis; KDO(2)-lipid A from CMP-3-deoxy-D-manno-octulosonate and lipid IV(A): step 4/4.</text>
</comment>
<comment type="subcellular location">
    <subcellularLocation>
        <location evidence="6">Cell inner membrane</location>
        <topology evidence="6">Single-pass membrane protein</topology>
    </subcellularLocation>
</comment>
<evidence type="ECO:0000313" key="8">
    <source>
        <dbReference type="Proteomes" id="UP000290287"/>
    </source>
</evidence>
<dbReference type="GO" id="GO:0016747">
    <property type="term" value="F:acyltransferase activity, transferring groups other than amino-acyl groups"/>
    <property type="evidence" value="ECO:0007669"/>
    <property type="project" value="InterPro"/>
</dbReference>
<dbReference type="GO" id="GO:0036104">
    <property type="term" value="P:Kdo2-lipid A biosynthetic process"/>
    <property type="evidence" value="ECO:0007669"/>
    <property type="project" value="UniProtKB-UniRule"/>
</dbReference>
<keyword evidence="1 6" id="KW-1003">Cell membrane</keyword>
<keyword evidence="6" id="KW-0812">Transmembrane</keyword>
<dbReference type="NCBIfam" id="TIGR02208">
    <property type="entry name" value="lipid_A_msbB"/>
    <property type="match status" value="1"/>
</dbReference>
<dbReference type="AlphaFoldDB" id="A0A4Q0YQZ1"/>
<proteinExistence type="inferred from homology"/>
<evidence type="ECO:0000313" key="7">
    <source>
        <dbReference type="EMBL" id="RXJ73496.1"/>
    </source>
</evidence>
<dbReference type="GO" id="GO:0005886">
    <property type="term" value="C:plasma membrane"/>
    <property type="evidence" value="ECO:0007669"/>
    <property type="project" value="UniProtKB-SubCell"/>
</dbReference>
<keyword evidence="3 6" id="KW-0808">Transferase</keyword>
<organism evidence="7 8">
    <name type="scientific">Veronia nyctiphanis</name>
    <dbReference type="NCBI Taxonomy" id="1278244"/>
    <lineage>
        <taxon>Bacteria</taxon>
        <taxon>Pseudomonadati</taxon>
        <taxon>Pseudomonadota</taxon>
        <taxon>Gammaproteobacteria</taxon>
        <taxon>Vibrionales</taxon>
        <taxon>Vibrionaceae</taxon>
        <taxon>Veronia</taxon>
    </lineage>
</organism>
<dbReference type="RefSeq" id="WP_129122099.1">
    <property type="nucleotide sequence ID" value="NZ_PEIB01000009.1"/>
</dbReference>
<dbReference type="GO" id="GO:0009276">
    <property type="term" value="C:Gram-negative-bacterium-type cell wall"/>
    <property type="evidence" value="ECO:0007669"/>
    <property type="project" value="InterPro"/>
</dbReference>
<dbReference type="NCBIfam" id="NF006507">
    <property type="entry name" value="PRK08943.1"/>
    <property type="match status" value="1"/>
</dbReference>
<evidence type="ECO:0000256" key="3">
    <source>
        <dbReference type="ARBA" id="ARBA00022679"/>
    </source>
</evidence>
<evidence type="ECO:0000256" key="5">
    <source>
        <dbReference type="ARBA" id="ARBA00023315"/>
    </source>
</evidence>
<dbReference type="InterPro" id="IPR011921">
    <property type="entry name" value="Lipid_A_MsbB"/>
</dbReference>
<dbReference type="UniPathway" id="UPA00360">
    <property type="reaction ID" value="UER00486"/>
</dbReference>
<dbReference type="CDD" id="cd07984">
    <property type="entry name" value="LPLAT_LABLAT-like"/>
    <property type="match status" value="1"/>
</dbReference>
<dbReference type="Pfam" id="PF03279">
    <property type="entry name" value="Lip_A_acyltrans"/>
    <property type="match status" value="1"/>
</dbReference>
<keyword evidence="2 6" id="KW-0997">Cell inner membrane</keyword>
<dbReference type="PANTHER" id="PTHR30606">
    <property type="entry name" value="LIPID A BIOSYNTHESIS LAUROYL ACYLTRANSFERASE"/>
    <property type="match status" value="1"/>
</dbReference>
<dbReference type="PANTHER" id="PTHR30606:SF4">
    <property type="entry name" value="LIPID A BIOSYNTHESIS MYRISTOYLTRANSFERASE"/>
    <property type="match status" value="1"/>
</dbReference>
<comment type="similarity">
    <text evidence="6">Belongs to the LpxL/LpxM/LpxP family. LpxM subfamily.</text>
</comment>
<dbReference type="PIRSF" id="PIRSF026649">
    <property type="entry name" value="MsbB"/>
    <property type="match status" value="1"/>
</dbReference>
<evidence type="ECO:0000256" key="2">
    <source>
        <dbReference type="ARBA" id="ARBA00022519"/>
    </source>
</evidence>
<dbReference type="EC" id="2.3.1.243" evidence="6"/>
<dbReference type="UniPathway" id="UPA00030"/>
<dbReference type="InterPro" id="IPR004960">
    <property type="entry name" value="LipA_acyltrans"/>
</dbReference>
<accession>A0A4Q0YQZ1</accession>
<gene>
    <name evidence="7" type="primary">msbB</name>
    <name evidence="6" type="synonym">lpxM</name>
    <name evidence="7" type="ORF">CS022_09685</name>
</gene>
<reference evidence="7 8" key="1">
    <citation type="submission" date="2017-10" db="EMBL/GenBank/DDBJ databases">
        <title>Nyctiphanis sp. nov., isolated from the stomach of the euphausiid Nyctiphanes simplex (Hansen, 1911) in the Gulf of California.</title>
        <authorList>
            <person name="Gomez-Gil B."/>
            <person name="Aguilar-Mendez M."/>
            <person name="Lopez-Cortes A."/>
            <person name="Gomez-Gutierrez J."/>
            <person name="Roque A."/>
            <person name="Lang E."/>
            <person name="Gonzalez-Castillo A."/>
        </authorList>
    </citation>
    <scope>NUCLEOTIDE SEQUENCE [LARGE SCALE GENOMIC DNA]</scope>
    <source>
        <strain evidence="7 8">CAIM 600</strain>
    </source>
</reference>
<dbReference type="EMBL" id="PEIB01000009">
    <property type="protein sequence ID" value="RXJ73496.1"/>
    <property type="molecule type" value="Genomic_DNA"/>
</dbReference>
<dbReference type="GO" id="GO:0009103">
    <property type="term" value="P:lipopolysaccharide biosynthetic process"/>
    <property type="evidence" value="ECO:0007669"/>
    <property type="project" value="UniProtKB-UniRule"/>
</dbReference>
<evidence type="ECO:0000256" key="1">
    <source>
        <dbReference type="ARBA" id="ARBA00022475"/>
    </source>
</evidence>
<comment type="function">
    <text evidence="6">Catalyzes the transfer of an acyl chain from an acyl-[acyl-carrier-protein] (ACP) to a Kdo(2)-(acyl)-lipid IV(A) to form a Kdo(2)-lipid A.</text>
</comment>
<keyword evidence="5 6" id="KW-0012">Acyltransferase</keyword>
<dbReference type="Proteomes" id="UP000290287">
    <property type="component" value="Unassembled WGS sequence"/>
</dbReference>
<feature type="short sequence motif" description="HXXXXD motif" evidence="6">
    <location>
        <begin position="138"/>
        <end position="143"/>
    </location>
</feature>
<evidence type="ECO:0000256" key="4">
    <source>
        <dbReference type="ARBA" id="ARBA00023136"/>
    </source>
</evidence>
<feature type="transmembrane region" description="Helical" evidence="6">
    <location>
        <begin position="23"/>
        <end position="42"/>
    </location>
</feature>
<keyword evidence="6" id="KW-0448">Lipopolysaccharide biosynthesis</keyword>